<dbReference type="EMBL" id="KL142368">
    <property type="protein sequence ID" value="KDR84657.1"/>
    <property type="molecule type" value="Genomic_DNA"/>
</dbReference>
<evidence type="ECO:0000313" key="2">
    <source>
        <dbReference type="Proteomes" id="UP000027222"/>
    </source>
</evidence>
<dbReference type="HOGENOM" id="CLU_132752_0_0_1"/>
<keyword evidence="2" id="KW-1185">Reference proteome</keyword>
<name>A0A067TQQ6_GALM3</name>
<sequence length="172" mass="17810">MRALTQHGPHMSSCCLPAGTPTPIKDAGRAETHLLTAGAPHMRAPVQHEPHMSPCCSPAGALTATKTAGGVRAQLRARRPRRWGGTVASSTMSMMVNEADAGSSRTGETPGASLYATAGADGCRCCDAAANAGCHGVATCRPALGHVETWVNCKAGKVFATYLVCFHSPNLW</sequence>
<protein>
    <submittedName>
        <fullName evidence="1">Uncharacterized protein</fullName>
    </submittedName>
</protein>
<evidence type="ECO:0000313" key="1">
    <source>
        <dbReference type="EMBL" id="KDR84657.1"/>
    </source>
</evidence>
<accession>A0A067TQQ6</accession>
<dbReference type="AlphaFoldDB" id="A0A067TQQ6"/>
<reference evidence="2" key="1">
    <citation type="journal article" date="2014" name="Proc. Natl. Acad. Sci. U.S.A.">
        <title>Extensive sampling of basidiomycete genomes demonstrates inadequacy of the white-rot/brown-rot paradigm for wood decay fungi.</title>
        <authorList>
            <person name="Riley R."/>
            <person name="Salamov A.A."/>
            <person name="Brown D.W."/>
            <person name="Nagy L.G."/>
            <person name="Floudas D."/>
            <person name="Held B.W."/>
            <person name="Levasseur A."/>
            <person name="Lombard V."/>
            <person name="Morin E."/>
            <person name="Otillar R."/>
            <person name="Lindquist E.A."/>
            <person name="Sun H."/>
            <person name="LaButti K.M."/>
            <person name="Schmutz J."/>
            <person name="Jabbour D."/>
            <person name="Luo H."/>
            <person name="Baker S.E."/>
            <person name="Pisabarro A.G."/>
            <person name="Walton J.D."/>
            <person name="Blanchette R.A."/>
            <person name="Henrissat B."/>
            <person name="Martin F."/>
            <person name="Cullen D."/>
            <person name="Hibbett D.S."/>
            <person name="Grigoriev I.V."/>
        </authorList>
    </citation>
    <scope>NUCLEOTIDE SEQUENCE [LARGE SCALE GENOMIC DNA]</scope>
    <source>
        <strain evidence="2">CBS 339.88</strain>
    </source>
</reference>
<organism evidence="1 2">
    <name type="scientific">Galerina marginata (strain CBS 339.88)</name>
    <dbReference type="NCBI Taxonomy" id="685588"/>
    <lineage>
        <taxon>Eukaryota</taxon>
        <taxon>Fungi</taxon>
        <taxon>Dikarya</taxon>
        <taxon>Basidiomycota</taxon>
        <taxon>Agaricomycotina</taxon>
        <taxon>Agaricomycetes</taxon>
        <taxon>Agaricomycetidae</taxon>
        <taxon>Agaricales</taxon>
        <taxon>Agaricineae</taxon>
        <taxon>Strophariaceae</taxon>
        <taxon>Galerina</taxon>
    </lineage>
</organism>
<dbReference type="Proteomes" id="UP000027222">
    <property type="component" value="Unassembled WGS sequence"/>
</dbReference>
<proteinExistence type="predicted"/>
<gene>
    <name evidence="1" type="ORF">GALMADRAFT_720335</name>
</gene>